<dbReference type="Proteomes" id="UP000887577">
    <property type="component" value="Unplaced"/>
</dbReference>
<dbReference type="PANTHER" id="PTHR10655:SF17">
    <property type="entry name" value="LYSOPHOSPHOLIPASE-LIKE PROTEIN 1"/>
    <property type="match status" value="1"/>
</dbReference>
<keyword evidence="5" id="KW-1185">Reference proteome</keyword>
<accession>A0A914ZG18</accession>
<reference evidence="6" key="1">
    <citation type="submission" date="2022-11" db="UniProtKB">
        <authorList>
            <consortium name="WormBaseParasite"/>
        </authorList>
    </citation>
    <scope>IDENTIFICATION</scope>
</reference>
<dbReference type="InterPro" id="IPR003140">
    <property type="entry name" value="PLipase/COase/thioEstase"/>
</dbReference>
<dbReference type="EC" id="3.1.2.22" evidence="2"/>
<evidence type="ECO:0000259" key="4">
    <source>
        <dbReference type="Pfam" id="PF02230"/>
    </source>
</evidence>
<dbReference type="PANTHER" id="PTHR10655">
    <property type="entry name" value="LYSOPHOSPHOLIPASE-RELATED"/>
    <property type="match status" value="1"/>
</dbReference>
<dbReference type="InterPro" id="IPR050565">
    <property type="entry name" value="LYPA1-2/EST-like"/>
</dbReference>
<dbReference type="SUPFAM" id="SSF53474">
    <property type="entry name" value="alpha/beta-Hydrolases"/>
    <property type="match status" value="1"/>
</dbReference>
<protein>
    <recommendedName>
        <fullName evidence="2">palmitoyl-protein hydrolase</fullName>
        <ecNumber evidence="2">3.1.2.22</ecNumber>
    </recommendedName>
</protein>
<dbReference type="GO" id="GO:0005737">
    <property type="term" value="C:cytoplasm"/>
    <property type="evidence" value="ECO:0007669"/>
    <property type="project" value="TreeGrafter"/>
</dbReference>
<dbReference type="Pfam" id="PF02230">
    <property type="entry name" value="Abhydrolase_2"/>
    <property type="match status" value="1"/>
</dbReference>
<sequence length="148" mass="16438">MVHCLIRDQIALGIPSKKIILGGFGMGGGIALYAGITYKEQLGGIACLSSFIPNHKALVNKIDANQSTPIFFGIGEADTITPVSWARNTVRLLSETYEMSNIEFKTYPEVRHALSLEGCIDLHNWFLKVVPPGVQCRKKRNRKNKSRH</sequence>
<dbReference type="Gene3D" id="3.40.50.1820">
    <property type="entry name" value="alpha/beta hydrolase"/>
    <property type="match status" value="1"/>
</dbReference>
<dbReference type="GO" id="GO:0052689">
    <property type="term" value="F:carboxylic ester hydrolase activity"/>
    <property type="evidence" value="ECO:0007669"/>
    <property type="project" value="TreeGrafter"/>
</dbReference>
<dbReference type="InterPro" id="IPR029058">
    <property type="entry name" value="AB_hydrolase_fold"/>
</dbReference>
<organism evidence="5 6">
    <name type="scientific">Panagrolaimus superbus</name>
    <dbReference type="NCBI Taxonomy" id="310955"/>
    <lineage>
        <taxon>Eukaryota</taxon>
        <taxon>Metazoa</taxon>
        <taxon>Ecdysozoa</taxon>
        <taxon>Nematoda</taxon>
        <taxon>Chromadorea</taxon>
        <taxon>Rhabditida</taxon>
        <taxon>Tylenchina</taxon>
        <taxon>Panagrolaimomorpha</taxon>
        <taxon>Panagrolaimoidea</taxon>
        <taxon>Panagrolaimidae</taxon>
        <taxon>Panagrolaimus</taxon>
    </lineage>
</organism>
<evidence type="ECO:0000313" key="5">
    <source>
        <dbReference type="Proteomes" id="UP000887577"/>
    </source>
</evidence>
<evidence type="ECO:0000313" key="6">
    <source>
        <dbReference type="WBParaSite" id="PSU_v2.g9228.t1"/>
    </source>
</evidence>
<proteinExistence type="inferred from homology"/>
<name>A0A914ZG18_9BILA</name>
<evidence type="ECO:0000256" key="2">
    <source>
        <dbReference type="ARBA" id="ARBA00012423"/>
    </source>
</evidence>
<evidence type="ECO:0000256" key="1">
    <source>
        <dbReference type="ARBA" id="ARBA00006499"/>
    </source>
</evidence>
<comment type="similarity">
    <text evidence="1">Belongs to the AB hydrolase superfamily. AB hydrolase 2 family.</text>
</comment>
<dbReference type="AlphaFoldDB" id="A0A914ZG18"/>
<keyword evidence="3" id="KW-0378">Hydrolase</keyword>
<dbReference type="GO" id="GO:0008474">
    <property type="term" value="F:palmitoyl-(protein) hydrolase activity"/>
    <property type="evidence" value="ECO:0007669"/>
    <property type="project" value="UniProtKB-EC"/>
</dbReference>
<dbReference type="WBParaSite" id="PSU_v2.g9228.t1">
    <property type="protein sequence ID" value="PSU_v2.g9228.t1"/>
    <property type="gene ID" value="PSU_v2.g9228"/>
</dbReference>
<feature type="domain" description="Phospholipase/carboxylesterase/thioesterase" evidence="4">
    <location>
        <begin position="2"/>
        <end position="119"/>
    </location>
</feature>
<evidence type="ECO:0000256" key="3">
    <source>
        <dbReference type="ARBA" id="ARBA00022801"/>
    </source>
</evidence>